<name>A0A8J4BE31_9CHLO</name>
<evidence type="ECO:0000313" key="1">
    <source>
        <dbReference type="EMBL" id="GIL60094.1"/>
    </source>
</evidence>
<proteinExistence type="predicted"/>
<organism evidence="1 2">
    <name type="scientific">Volvox africanus</name>
    <dbReference type="NCBI Taxonomy" id="51714"/>
    <lineage>
        <taxon>Eukaryota</taxon>
        <taxon>Viridiplantae</taxon>
        <taxon>Chlorophyta</taxon>
        <taxon>core chlorophytes</taxon>
        <taxon>Chlorophyceae</taxon>
        <taxon>CS clade</taxon>
        <taxon>Chlamydomonadales</taxon>
        <taxon>Volvocaceae</taxon>
        <taxon>Volvox</taxon>
    </lineage>
</organism>
<dbReference type="AlphaFoldDB" id="A0A8J4BE31"/>
<sequence>MALHAPSQLASLHNLAAKGLDHLHDIVAIVRQMFAELGYGEGGDAVSRQVDLQQHYLQAILMLRKIVGESSSLAVQVSGEVEVQGSGVNILDAPDGNAGRIAEMQQELSRKNEVIKQLMDQVRQMLESMCMWESYKHQLERHKLAEGH</sequence>
<accession>A0A8J4BE31</accession>
<dbReference type="Proteomes" id="UP000747399">
    <property type="component" value="Unassembled WGS sequence"/>
</dbReference>
<evidence type="ECO:0000313" key="2">
    <source>
        <dbReference type="Proteomes" id="UP000747399"/>
    </source>
</evidence>
<protein>
    <recommendedName>
        <fullName evidence="3">Mediator of RNA polymerase II transcription subunit 30</fullName>
    </recommendedName>
</protein>
<reference evidence="1" key="1">
    <citation type="journal article" date="2021" name="Proc. Natl. Acad. Sci. U.S.A.">
        <title>Three genomes in the algal genus Volvox reveal the fate of a haploid sex-determining region after a transition to homothallism.</title>
        <authorList>
            <person name="Yamamoto K."/>
            <person name="Hamaji T."/>
            <person name="Kawai-Toyooka H."/>
            <person name="Matsuzaki R."/>
            <person name="Takahashi F."/>
            <person name="Nishimura Y."/>
            <person name="Kawachi M."/>
            <person name="Noguchi H."/>
            <person name="Minakuchi Y."/>
            <person name="Umen J.G."/>
            <person name="Toyoda A."/>
            <person name="Nozaki H."/>
        </authorList>
    </citation>
    <scope>NUCLEOTIDE SEQUENCE</scope>
    <source>
        <strain evidence="1">NIES-3780</strain>
    </source>
</reference>
<keyword evidence="2" id="KW-1185">Reference proteome</keyword>
<dbReference type="EMBL" id="BNCO01000038">
    <property type="protein sequence ID" value="GIL60094.1"/>
    <property type="molecule type" value="Genomic_DNA"/>
</dbReference>
<gene>
    <name evidence="1" type="ORF">Vafri_14745</name>
</gene>
<comment type="caution">
    <text evidence="1">The sequence shown here is derived from an EMBL/GenBank/DDBJ whole genome shotgun (WGS) entry which is preliminary data.</text>
</comment>
<evidence type="ECO:0008006" key="3">
    <source>
        <dbReference type="Google" id="ProtNLM"/>
    </source>
</evidence>